<sequence>MLMHDKANEVRKPFAHQIALYTDDELDHYLGDHGRVVSVQDPENIPPSFAQRLRTTAARSIQNVNSYAVDLNLVAERLQTATTEPNLFCRSPSIATTESLPSQEEQDLQCLHDEMNSYNELVDAGGRPPYPRALLEQFFWTPEKFLDHDHYRDIIMFWRFNSTDRVNFCGCHLLRWSRFRRFQHIVRK</sequence>
<name>A0A6A6FDF3_9PEZI</name>
<feature type="non-terminal residue" evidence="1">
    <location>
        <position position="1"/>
    </location>
</feature>
<evidence type="ECO:0000313" key="2">
    <source>
        <dbReference type="Proteomes" id="UP000799539"/>
    </source>
</evidence>
<evidence type="ECO:0000313" key="1">
    <source>
        <dbReference type="EMBL" id="KAF2211411.1"/>
    </source>
</evidence>
<dbReference type="Proteomes" id="UP000799539">
    <property type="component" value="Unassembled WGS sequence"/>
</dbReference>
<protein>
    <submittedName>
        <fullName evidence="1">Uncharacterized protein</fullName>
    </submittedName>
</protein>
<proteinExistence type="predicted"/>
<keyword evidence="2" id="KW-1185">Reference proteome</keyword>
<reference evidence="1" key="1">
    <citation type="journal article" date="2020" name="Stud. Mycol.">
        <title>101 Dothideomycetes genomes: a test case for predicting lifestyles and emergence of pathogens.</title>
        <authorList>
            <person name="Haridas S."/>
            <person name="Albert R."/>
            <person name="Binder M."/>
            <person name="Bloem J."/>
            <person name="Labutti K."/>
            <person name="Salamov A."/>
            <person name="Andreopoulos B."/>
            <person name="Baker S."/>
            <person name="Barry K."/>
            <person name="Bills G."/>
            <person name="Bluhm B."/>
            <person name="Cannon C."/>
            <person name="Castanera R."/>
            <person name="Culley D."/>
            <person name="Daum C."/>
            <person name="Ezra D."/>
            <person name="Gonzalez J."/>
            <person name="Henrissat B."/>
            <person name="Kuo A."/>
            <person name="Liang C."/>
            <person name="Lipzen A."/>
            <person name="Lutzoni F."/>
            <person name="Magnuson J."/>
            <person name="Mondo S."/>
            <person name="Nolan M."/>
            <person name="Ohm R."/>
            <person name="Pangilinan J."/>
            <person name="Park H.-J."/>
            <person name="Ramirez L."/>
            <person name="Alfaro M."/>
            <person name="Sun H."/>
            <person name="Tritt A."/>
            <person name="Yoshinaga Y."/>
            <person name="Zwiers L.-H."/>
            <person name="Turgeon B."/>
            <person name="Goodwin S."/>
            <person name="Spatafora J."/>
            <person name="Crous P."/>
            <person name="Grigoriev I."/>
        </authorList>
    </citation>
    <scope>NUCLEOTIDE SEQUENCE</scope>
    <source>
        <strain evidence="1">SCOH1-5</strain>
    </source>
</reference>
<gene>
    <name evidence="1" type="ORF">CERZMDRAFT_121589</name>
</gene>
<dbReference type="AlphaFoldDB" id="A0A6A6FDF3"/>
<dbReference type="OrthoDB" id="3775941at2759"/>
<accession>A0A6A6FDF3</accession>
<dbReference type="EMBL" id="ML992677">
    <property type="protein sequence ID" value="KAF2211411.1"/>
    <property type="molecule type" value="Genomic_DNA"/>
</dbReference>
<organism evidence="1 2">
    <name type="scientific">Cercospora zeae-maydis SCOH1-5</name>
    <dbReference type="NCBI Taxonomy" id="717836"/>
    <lineage>
        <taxon>Eukaryota</taxon>
        <taxon>Fungi</taxon>
        <taxon>Dikarya</taxon>
        <taxon>Ascomycota</taxon>
        <taxon>Pezizomycotina</taxon>
        <taxon>Dothideomycetes</taxon>
        <taxon>Dothideomycetidae</taxon>
        <taxon>Mycosphaerellales</taxon>
        <taxon>Mycosphaerellaceae</taxon>
        <taxon>Cercospora</taxon>
    </lineage>
</organism>